<dbReference type="EMBL" id="CP000698">
    <property type="protein sequence ID" value="ABQ24505.1"/>
    <property type="molecule type" value="Genomic_DNA"/>
</dbReference>
<keyword evidence="2 9" id="KW-0813">Transport</keyword>
<evidence type="ECO:0000256" key="9">
    <source>
        <dbReference type="HAMAP-Rule" id="MF_00236"/>
    </source>
</evidence>
<evidence type="ECO:0000313" key="11">
    <source>
        <dbReference type="Proteomes" id="UP000006695"/>
    </source>
</evidence>
<dbReference type="STRING" id="351605.Gura_0289"/>
<gene>
    <name evidence="9" type="primary">tatA</name>
    <name evidence="10" type="ordered locus">Gura_0289</name>
</gene>
<keyword evidence="11" id="KW-1185">Reference proteome</keyword>
<dbReference type="HOGENOM" id="CLU_086034_6_1_7"/>
<dbReference type="Proteomes" id="UP000006695">
    <property type="component" value="Chromosome"/>
</dbReference>
<keyword evidence="6 9" id="KW-1133">Transmembrane helix</keyword>
<dbReference type="NCBIfam" id="TIGR01411">
    <property type="entry name" value="tatAE"/>
    <property type="match status" value="1"/>
</dbReference>
<dbReference type="InterPro" id="IPR003369">
    <property type="entry name" value="TatA/B/E"/>
</dbReference>
<dbReference type="HAMAP" id="MF_00236">
    <property type="entry name" value="TatA_E"/>
    <property type="match status" value="1"/>
</dbReference>
<comment type="subunit">
    <text evidence="9">Forms a complex with TatC.</text>
</comment>
<reference evidence="10 11" key="1">
    <citation type="submission" date="2007-05" db="EMBL/GenBank/DDBJ databases">
        <title>Complete sequence of Geobacter uraniireducens Rf4.</title>
        <authorList>
            <consortium name="US DOE Joint Genome Institute"/>
            <person name="Copeland A."/>
            <person name="Lucas S."/>
            <person name="Lapidus A."/>
            <person name="Barry K."/>
            <person name="Detter J.C."/>
            <person name="Glavina del Rio T."/>
            <person name="Hammon N."/>
            <person name="Israni S."/>
            <person name="Dalin E."/>
            <person name="Tice H."/>
            <person name="Pitluck S."/>
            <person name="Chertkov O."/>
            <person name="Brettin T."/>
            <person name="Bruce D."/>
            <person name="Han C."/>
            <person name="Schmutz J."/>
            <person name="Larimer F."/>
            <person name="Land M."/>
            <person name="Hauser L."/>
            <person name="Kyrpides N."/>
            <person name="Mikhailova N."/>
            <person name="Shelobolina E."/>
            <person name="Aklujkar M."/>
            <person name="Lovley D."/>
            <person name="Richardson P."/>
        </authorList>
    </citation>
    <scope>NUCLEOTIDE SEQUENCE [LARGE SCALE GENOMIC DNA]</scope>
    <source>
        <strain evidence="10 11">Rf4</strain>
    </source>
</reference>
<evidence type="ECO:0000256" key="2">
    <source>
        <dbReference type="ARBA" id="ARBA00022448"/>
    </source>
</evidence>
<dbReference type="Pfam" id="PF02416">
    <property type="entry name" value="TatA_B_E"/>
    <property type="match status" value="1"/>
</dbReference>
<protein>
    <recommendedName>
        <fullName evidence="9">Sec-independent protein translocase protein TatA</fullName>
    </recommendedName>
</protein>
<evidence type="ECO:0000256" key="7">
    <source>
        <dbReference type="ARBA" id="ARBA00023010"/>
    </source>
</evidence>
<evidence type="ECO:0000256" key="5">
    <source>
        <dbReference type="ARBA" id="ARBA00022927"/>
    </source>
</evidence>
<comment type="subcellular location">
    <subcellularLocation>
        <location evidence="9">Cell inner membrane</location>
        <topology evidence="9">Single-pass membrane protein</topology>
    </subcellularLocation>
    <subcellularLocation>
        <location evidence="1">Cell membrane</location>
        <topology evidence="1">Single-pass membrane protein</topology>
    </subcellularLocation>
</comment>
<proteinExistence type="inferred from homology"/>
<keyword evidence="5 9" id="KW-0653">Protein transport</keyword>
<dbReference type="PRINTS" id="PR01506">
    <property type="entry name" value="TATBPROTEIN"/>
</dbReference>
<organism evidence="10 11">
    <name type="scientific">Geotalea uraniireducens (strain Rf4)</name>
    <name type="common">Geobacter uraniireducens</name>
    <dbReference type="NCBI Taxonomy" id="351605"/>
    <lineage>
        <taxon>Bacteria</taxon>
        <taxon>Pseudomonadati</taxon>
        <taxon>Thermodesulfobacteriota</taxon>
        <taxon>Desulfuromonadia</taxon>
        <taxon>Geobacterales</taxon>
        <taxon>Geobacteraceae</taxon>
        <taxon>Geotalea</taxon>
    </lineage>
</organism>
<dbReference type="OrthoDB" id="9813726at2"/>
<keyword evidence="9" id="KW-0997">Cell inner membrane</keyword>
<dbReference type="RefSeq" id="WP_011937232.1">
    <property type="nucleotide sequence ID" value="NC_009483.1"/>
</dbReference>
<comment type="similarity">
    <text evidence="9">Belongs to the TatA/E family.</text>
</comment>
<dbReference type="PANTHER" id="PTHR42982:SF1">
    <property type="entry name" value="SEC-INDEPENDENT PROTEIN TRANSLOCASE PROTEIN TATA"/>
    <property type="match status" value="1"/>
</dbReference>
<evidence type="ECO:0000256" key="6">
    <source>
        <dbReference type="ARBA" id="ARBA00022989"/>
    </source>
</evidence>
<accession>A5GD32</accession>
<dbReference type="PANTHER" id="PTHR42982">
    <property type="entry name" value="SEC-INDEPENDENT PROTEIN TRANSLOCASE PROTEIN TATA"/>
    <property type="match status" value="1"/>
</dbReference>
<evidence type="ECO:0000313" key="10">
    <source>
        <dbReference type="EMBL" id="ABQ24505.1"/>
    </source>
</evidence>
<feature type="transmembrane region" description="Helical" evidence="9">
    <location>
        <begin position="6"/>
        <end position="25"/>
    </location>
</feature>
<keyword evidence="3 9" id="KW-1003">Cell membrane</keyword>
<keyword evidence="8 9" id="KW-0472">Membrane</keyword>
<sequence length="63" mass="6806">MFGFGMPELIVILVIVMVVFGAGKLPEIGNALGKSIRNFKKASEGKDEIEIKARKDDAAKKEG</sequence>
<dbReference type="AlphaFoldDB" id="A5GD32"/>
<dbReference type="GO" id="GO:0033281">
    <property type="term" value="C:TAT protein transport complex"/>
    <property type="evidence" value="ECO:0007669"/>
    <property type="project" value="UniProtKB-UniRule"/>
</dbReference>
<dbReference type="Gene3D" id="1.20.5.3310">
    <property type="match status" value="1"/>
</dbReference>
<evidence type="ECO:0000256" key="3">
    <source>
        <dbReference type="ARBA" id="ARBA00022475"/>
    </source>
</evidence>
<evidence type="ECO:0000256" key="8">
    <source>
        <dbReference type="ARBA" id="ARBA00023136"/>
    </source>
</evidence>
<name>A5GD32_GEOUR</name>
<comment type="function">
    <text evidence="9">Part of the twin-arginine translocation (Tat) system that transports large folded proteins containing a characteristic twin-arginine motif in their signal peptide across membranes. TatA could form the protein-conducting channel of the Tat system.</text>
</comment>
<dbReference type="KEGG" id="gur:Gura_0289"/>
<dbReference type="GO" id="GO:0043953">
    <property type="term" value="P:protein transport by the Tat complex"/>
    <property type="evidence" value="ECO:0007669"/>
    <property type="project" value="UniProtKB-UniRule"/>
</dbReference>
<evidence type="ECO:0000256" key="1">
    <source>
        <dbReference type="ARBA" id="ARBA00004162"/>
    </source>
</evidence>
<keyword evidence="7 9" id="KW-0811">Translocation</keyword>
<dbReference type="NCBIfam" id="NF011430">
    <property type="entry name" value="PRK14861.1"/>
    <property type="match status" value="1"/>
</dbReference>
<evidence type="ECO:0000256" key="4">
    <source>
        <dbReference type="ARBA" id="ARBA00022692"/>
    </source>
</evidence>
<dbReference type="InterPro" id="IPR006312">
    <property type="entry name" value="TatA/E"/>
</dbReference>
<keyword evidence="4 9" id="KW-0812">Transmembrane</keyword>
<dbReference type="GO" id="GO:0008320">
    <property type="term" value="F:protein transmembrane transporter activity"/>
    <property type="evidence" value="ECO:0007669"/>
    <property type="project" value="UniProtKB-UniRule"/>
</dbReference>